<protein>
    <submittedName>
        <fullName evidence="1">Uncharacterized protein</fullName>
    </submittedName>
</protein>
<reference evidence="1" key="1">
    <citation type="journal article" date="2013" name="Int. J. Syst. Evol. Microbiol.">
        <title>Aestuariibaculum suncheonense gen. nov., sp. nov., a marine bacterium of the family Flavobacteriaceae isolated from a tidal flat and emended descriptions of the genera Gaetbulibacter and Tamlana.</title>
        <authorList>
            <person name="Jeong S.H."/>
            <person name="Park M.S."/>
            <person name="Jin H.M."/>
            <person name="Lee K."/>
            <person name="Park W."/>
            <person name="Jeon C.O."/>
        </authorList>
    </citation>
    <scope>NUCLEOTIDE SEQUENCE</scope>
    <source>
        <strain evidence="1">SC17</strain>
    </source>
</reference>
<dbReference type="RefSeq" id="WP_188215573.1">
    <property type="nucleotide sequence ID" value="NZ_BAABGH010000010.1"/>
</dbReference>
<dbReference type="AlphaFoldDB" id="A0A8J6UGI1"/>
<accession>A0A8J6UGI1</accession>
<dbReference type="Proteomes" id="UP000602057">
    <property type="component" value="Unassembled WGS sequence"/>
</dbReference>
<gene>
    <name evidence="1" type="ORF">ICJ84_06510</name>
</gene>
<comment type="caution">
    <text evidence="1">The sequence shown here is derived from an EMBL/GenBank/DDBJ whole genome shotgun (WGS) entry which is preliminary data.</text>
</comment>
<reference evidence="1" key="2">
    <citation type="submission" date="2020-09" db="EMBL/GenBank/DDBJ databases">
        <authorList>
            <person name="Wu Z."/>
        </authorList>
    </citation>
    <scope>NUCLEOTIDE SEQUENCE</scope>
    <source>
        <strain evidence="1">SC17</strain>
    </source>
</reference>
<proteinExistence type="predicted"/>
<dbReference type="EMBL" id="JACVXC010000002">
    <property type="protein sequence ID" value="MBD0835079.1"/>
    <property type="molecule type" value="Genomic_DNA"/>
</dbReference>
<sequence>MQIPEGIVSENRNLIRNAPVRVDESIDEKELKIVEDITAWMYTNSEWIYAISHGLFMGEGHKVEKANPLKEQ</sequence>
<evidence type="ECO:0000313" key="1">
    <source>
        <dbReference type="EMBL" id="MBD0835079.1"/>
    </source>
</evidence>
<name>A0A8J6UGI1_9FLAO</name>
<evidence type="ECO:0000313" key="2">
    <source>
        <dbReference type="Proteomes" id="UP000602057"/>
    </source>
</evidence>
<organism evidence="1 2">
    <name type="scientific">Aestuariibaculum suncheonense</name>
    <dbReference type="NCBI Taxonomy" id="1028745"/>
    <lineage>
        <taxon>Bacteria</taxon>
        <taxon>Pseudomonadati</taxon>
        <taxon>Bacteroidota</taxon>
        <taxon>Flavobacteriia</taxon>
        <taxon>Flavobacteriales</taxon>
        <taxon>Flavobacteriaceae</taxon>
    </lineage>
</organism>
<keyword evidence="2" id="KW-1185">Reference proteome</keyword>